<keyword evidence="2" id="KW-1185">Reference proteome</keyword>
<sequence>MVNVVTAGRFKGKRIKADCEGAFIPFGREHLDITPEIVDHIRLMSATQNRSFLSGFIRGFFAKWLGNTAWLSAIQSAQGKSQFRIRIAYRDGTASVCVIDSRVLDQLAVTFDLI</sequence>
<gene>
    <name evidence="1" type="ORF">CPT75_17570</name>
</gene>
<evidence type="ECO:0000313" key="2">
    <source>
        <dbReference type="Proteomes" id="UP000245488"/>
    </source>
</evidence>
<comment type="caution">
    <text evidence="1">The sequence shown here is derived from an EMBL/GenBank/DDBJ whole genome shotgun (WGS) entry which is preliminary data.</text>
</comment>
<dbReference type="Proteomes" id="UP000245488">
    <property type="component" value="Chromosome"/>
</dbReference>
<protein>
    <submittedName>
        <fullName evidence="1">Uncharacterized protein</fullName>
    </submittedName>
</protein>
<proteinExistence type="predicted"/>
<organism evidence="1 2">
    <name type="scientific">Butyrivibrio fibrisolvens</name>
    <dbReference type="NCBI Taxonomy" id="831"/>
    <lineage>
        <taxon>Bacteria</taxon>
        <taxon>Bacillati</taxon>
        <taxon>Bacillota</taxon>
        <taxon>Clostridia</taxon>
        <taxon>Lachnospirales</taxon>
        <taxon>Lachnospiraceae</taxon>
        <taxon>Butyrivibrio</taxon>
    </lineage>
</organism>
<name>A0A317G5Y4_BUTFI</name>
<dbReference type="AlphaFoldDB" id="A0A317G5Y4"/>
<reference evidence="1 2" key="1">
    <citation type="submission" date="2017-09" db="EMBL/GenBank/DDBJ databases">
        <title>High-quality draft genome sequence of Butyrivibrio fibrisolvens INBov1, isolated from cow rumen.</title>
        <authorList>
            <person name="Rodriguez Hernaez J."/>
            <person name="Rivarola M."/>
            <person name="Paniego N."/>
            <person name="Cravero S."/>
            <person name="Ceron Cucchi M."/>
            <person name="Martinez M.C."/>
        </authorList>
    </citation>
    <scope>NUCLEOTIDE SEQUENCE [LARGE SCALE GENOMIC DNA]</scope>
    <source>
        <strain evidence="1 2">INBov1</strain>
    </source>
</reference>
<accession>A0A317G5Y4</accession>
<dbReference type="RefSeq" id="WP_110073861.1">
    <property type="nucleotide sequence ID" value="NZ_CM009896.1"/>
</dbReference>
<evidence type="ECO:0000313" key="1">
    <source>
        <dbReference type="EMBL" id="PWT28789.1"/>
    </source>
</evidence>
<dbReference type="EMBL" id="NXNG01000001">
    <property type="protein sequence ID" value="PWT28789.1"/>
    <property type="molecule type" value="Genomic_DNA"/>
</dbReference>